<sequence length="130" mass="14442">MFMVCPTILSILNIEQLFTRDNWLKENPCRVEEEKEDMFAAIRKYTYENPGCRIELETCGDGYTAVLVTDFMLGTPTASLLMEKTQSGGHSKPSGLILQSTFASSTSFNRHGSGCVMHHMALKRSSVPAS</sequence>
<dbReference type="EMBL" id="JAWZYT010003318">
    <property type="protein sequence ID" value="KAK4299000.1"/>
    <property type="molecule type" value="Genomic_DNA"/>
</dbReference>
<dbReference type="AlphaFoldDB" id="A0AAE1TXT0"/>
<evidence type="ECO:0000313" key="2">
    <source>
        <dbReference type="Proteomes" id="UP001292094"/>
    </source>
</evidence>
<accession>A0AAE1TXT0</accession>
<organism evidence="1 2">
    <name type="scientific">Petrolisthes manimaculis</name>
    <dbReference type="NCBI Taxonomy" id="1843537"/>
    <lineage>
        <taxon>Eukaryota</taxon>
        <taxon>Metazoa</taxon>
        <taxon>Ecdysozoa</taxon>
        <taxon>Arthropoda</taxon>
        <taxon>Crustacea</taxon>
        <taxon>Multicrustacea</taxon>
        <taxon>Malacostraca</taxon>
        <taxon>Eumalacostraca</taxon>
        <taxon>Eucarida</taxon>
        <taxon>Decapoda</taxon>
        <taxon>Pleocyemata</taxon>
        <taxon>Anomura</taxon>
        <taxon>Galatheoidea</taxon>
        <taxon>Porcellanidae</taxon>
        <taxon>Petrolisthes</taxon>
    </lineage>
</organism>
<comment type="caution">
    <text evidence="1">The sequence shown here is derived from an EMBL/GenBank/DDBJ whole genome shotgun (WGS) entry which is preliminary data.</text>
</comment>
<protein>
    <submittedName>
        <fullName evidence="1">Uncharacterized protein</fullName>
    </submittedName>
</protein>
<name>A0AAE1TXT0_9EUCA</name>
<keyword evidence="2" id="KW-1185">Reference proteome</keyword>
<evidence type="ECO:0000313" key="1">
    <source>
        <dbReference type="EMBL" id="KAK4299000.1"/>
    </source>
</evidence>
<dbReference type="Proteomes" id="UP001292094">
    <property type="component" value="Unassembled WGS sequence"/>
</dbReference>
<gene>
    <name evidence="1" type="ORF">Pmani_028707</name>
</gene>
<proteinExistence type="predicted"/>
<reference evidence="1" key="1">
    <citation type="submission" date="2023-11" db="EMBL/GenBank/DDBJ databases">
        <title>Genome assemblies of two species of porcelain crab, Petrolisthes cinctipes and Petrolisthes manimaculis (Anomura: Porcellanidae).</title>
        <authorList>
            <person name="Angst P."/>
        </authorList>
    </citation>
    <scope>NUCLEOTIDE SEQUENCE</scope>
    <source>
        <strain evidence="1">PB745_02</strain>
        <tissue evidence="1">Gill</tissue>
    </source>
</reference>